<dbReference type="AlphaFoldDB" id="A0A2I2KIB1"/>
<reference evidence="4 5" key="1">
    <citation type="submission" date="2017-06" db="EMBL/GenBank/DDBJ databases">
        <authorList>
            <person name="Kim H.J."/>
            <person name="Triplett B.A."/>
        </authorList>
    </citation>
    <scope>NUCLEOTIDE SEQUENCE [LARGE SCALE GENOMIC DNA]</scope>
    <source>
        <strain evidence="4">FRACA_ARgP5</strain>
    </source>
</reference>
<dbReference type="Gene3D" id="3.40.50.720">
    <property type="entry name" value="NAD(P)-binding Rossmann-like Domain"/>
    <property type="match status" value="1"/>
</dbReference>
<dbReference type="NCBIfam" id="NF009467">
    <property type="entry name" value="PRK12826.1-3"/>
    <property type="match status" value="1"/>
</dbReference>
<dbReference type="CDD" id="cd05233">
    <property type="entry name" value="SDR_c"/>
    <property type="match status" value="1"/>
</dbReference>
<protein>
    <submittedName>
        <fullName evidence="4">Putative short-chain type dehydrogenase/reductase MSMEG_6031/MSMEI_5872</fullName>
        <ecNumber evidence="4">1.1.1.-</ecNumber>
    </submittedName>
</protein>
<evidence type="ECO:0000313" key="4">
    <source>
        <dbReference type="EMBL" id="SNQ45405.1"/>
    </source>
</evidence>
<dbReference type="NCBIfam" id="TIGR03971">
    <property type="entry name" value="SDR_subfam_1"/>
    <property type="match status" value="1"/>
</dbReference>
<name>A0A2I2KIB1_9ACTN</name>
<dbReference type="GO" id="GO:0016491">
    <property type="term" value="F:oxidoreductase activity"/>
    <property type="evidence" value="ECO:0007669"/>
    <property type="project" value="UniProtKB-KW"/>
</dbReference>
<accession>A0A2I2KIB1</accession>
<dbReference type="EMBL" id="FZMO01000001">
    <property type="protein sequence ID" value="SNQ45405.1"/>
    <property type="molecule type" value="Genomic_DNA"/>
</dbReference>
<dbReference type="Pfam" id="PF13561">
    <property type="entry name" value="adh_short_C2"/>
    <property type="match status" value="1"/>
</dbReference>
<dbReference type="RefSeq" id="WP_165818173.1">
    <property type="nucleotide sequence ID" value="NZ_FZMO01000001.1"/>
</dbReference>
<dbReference type="Proteomes" id="UP000234331">
    <property type="component" value="Unassembled WGS sequence"/>
</dbReference>
<dbReference type="EC" id="1.1.1.-" evidence="4"/>
<organism evidence="4 5">
    <name type="scientific">Frankia canadensis</name>
    <dbReference type="NCBI Taxonomy" id="1836972"/>
    <lineage>
        <taxon>Bacteria</taxon>
        <taxon>Bacillati</taxon>
        <taxon>Actinomycetota</taxon>
        <taxon>Actinomycetes</taxon>
        <taxon>Frankiales</taxon>
        <taxon>Frankiaceae</taxon>
        <taxon>Frankia</taxon>
    </lineage>
</organism>
<dbReference type="PANTHER" id="PTHR24321">
    <property type="entry name" value="DEHYDROGENASES, SHORT CHAIN"/>
    <property type="match status" value="1"/>
</dbReference>
<proteinExistence type="inferred from homology"/>
<dbReference type="PROSITE" id="PS00061">
    <property type="entry name" value="ADH_SHORT"/>
    <property type="match status" value="1"/>
</dbReference>
<evidence type="ECO:0000256" key="3">
    <source>
        <dbReference type="ARBA" id="ARBA00023027"/>
    </source>
</evidence>
<dbReference type="InterPro" id="IPR023985">
    <property type="entry name" value="SDR_subfam_1"/>
</dbReference>
<dbReference type="PRINTS" id="PR00080">
    <property type="entry name" value="SDRFAMILY"/>
</dbReference>
<dbReference type="FunFam" id="3.40.50.720:FF:000084">
    <property type="entry name" value="Short-chain dehydrogenase reductase"/>
    <property type="match status" value="1"/>
</dbReference>
<dbReference type="InterPro" id="IPR020904">
    <property type="entry name" value="Sc_DH/Rdtase_CS"/>
</dbReference>
<dbReference type="InterPro" id="IPR002347">
    <property type="entry name" value="SDR_fam"/>
</dbReference>
<evidence type="ECO:0000313" key="5">
    <source>
        <dbReference type="Proteomes" id="UP000234331"/>
    </source>
</evidence>
<keyword evidence="5" id="KW-1185">Reference proteome</keyword>
<gene>
    <name evidence="4" type="ORF">FRACA_10164</name>
</gene>
<comment type="similarity">
    <text evidence="1">Belongs to the short-chain dehydrogenases/reductases (SDR) family.</text>
</comment>
<keyword evidence="3" id="KW-0520">NAD</keyword>
<dbReference type="InterPro" id="IPR036291">
    <property type="entry name" value="NAD(P)-bd_dom_sf"/>
</dbReference>
<sequence length="281" mass="29394">MYDQDPMRQRLAGRTALVTGAAHGQGRAHCLRLAAEGADIVALDLCEQALKVAYPLGTWDELVETVDAVKAMGRRAVAIKADIRDRAALAAAEAASSTDFPRLDVLVCNAGMGAYGKILDTPMDLWDEVMSVNLTGTFNTVQAFAPRMLAGDGGSIIITSSVSGTKGLPFTGAYAATKHGLQGLMKVLAQELGEFGIRVNTVNPGPIRTPLTTDETGPALLSGDGHDAVLFASTFNPVLPIPANGFLEPEEVSAAVAWLASDDARFITGMAVPVDAGVMVR</sequence>
<evidence type="ECO:0000256" key="2">
    <source>
        <dbReference type="ARBA" id="ARBA00023002"/>
    </source>
</evidence>
<dbReference type="PRINTS" id="PR00081">
    <property type="entry name" value="GDHRDH"/>
</dbReference>
<dbReference type="SUPFAM" id="SSF51735">
    <property type="entry name" value="NAD(P)-binding Rossmann-fold domains"/>
    <property type="match status" value="1"/>
</dbReference>
<dbReference type="PANTHER" id="PTHR24321:SF8">
    <property type="entry name" value="ESTRADIOL 17-BETA-DEHYDROGENASE 8-RELATED"/>
    <property type="match status" value="1"/>
</dbReference>
<keyword evidence="2 4" id="KW-0560">Oxidoreductase</keyword>
<evidence type="ECO:0000256" key="1">
    <source>
        <dbReference type="ARBA" id="ARBA00006484"/>
    </source>
</evidence>